<reference evidence="2" key="1">
    <citation type="submission" date="2019-11" db="EMBL/GenBank/DDBJ databases">
        <authorList>
            <person name="Feng L."/>
        </authorList>
    </citation>
    <scope>NUCLEOTIDE SEQUENCE</scope>
    <source>
        <strain evidence="2">BlongumLFYP82</strain>
    </source>
</reference>
<accession>A0A6N2RQ73</accession>
<evidence type="ECO:0000313" key="2">
    <source>
        <dbReference type="EMBL" id="VYS81710.1"/>
    </source>
</evidence>
<dbReference type="Proteomes" id="UP001277803">
    <property type="component" value="Unassembled WGS sequence"/>
</dbReference>
<dbReference type="AlphaFoldDB" id="A0A6N2RQ73"/>
<evidence type="ECO:0000313" key="1">
    <source>
        <dbReference type="EMBL" id="MDW3126178.1"/>
    </source>
</evidence>
<dbReference type="Gene3D" id="1.10.132.100">
    <property type="match status" value="1"/>
</dbReference>
<organism evidence="2">
    <name type="scientific">Bifidobacterium longum</name>
    <dbReference type="NCBI Taxonomy" id="216816"/>
    <lineage>
        <taxon>Bacteria</taxon>
        <taxon>Bacillati</taxon>
        <taxon>Actinomycetota</taxon>
        <taxon>Actinomycetes</taxon>
        <taxon>Bifidobacteriales</taxon>
        <taxon>Bifidobacteriaceae</taxon>
        <taxon>Bifidobacterium</taxon>
    </lineage>
</organism>
<dbReference type="RefSeq" id="WP_236838379.1">
    <property type="nucleotide sequence ID" value="NZ_CACRSV010000009.1"/>
</dbReference>
<sequence length="576" mass="64375">MLNNNEVSFNLMNRPWIPVTMLNNNEHRELSIIETFERACDIRSIDGEIPLQRFAIVRLLVAILYGRFGSDITAEEWKEDLYDAGADDPDIMYAIRDYCETWCWRFDLFDGKAPFYQVAGLRTAKHEVSGLERLILDVPSGEPLFTTRLGEGLRSISAAEAARWLVTVQAYDASGIKSGAVGDPRVKGGKGYPIGVAWAGHLGGYLIEGANLWQTLILNFAGCEALGLGITNAHWSDDIPVWERELLESHPATGFDQPVERTADTSYFHGPATLMTWQSRRMLLTHEGEMVTGVLVCNGDRLKPQNAQYFETMTGWRRSPTQEKALKRQVVYMPRKHDSARALWRGLPLLTSGEDTSNANTDNALRPYTMTWLSHVRSAMRWNDAIPIRLHAFGVEYGNNDAVIDAAVDDMLDLNLIVITSRNPKMGQMLRQAVDNTDQGVSSLRTLAANIASAAGLPSESAQRQASELGYTTFDRVFRQWVRGIDHDNDLYELQTQWSRTAKTILLRLASQIMAQASPQAIVGRDVTDSNGTVRHYSVALAEIWFRSRLKSIFSTDASASGSVVPEPSQDKETEQ</sequence>
<gene>
    <name evidence="2" type="primary">cse1</name>
    <name evidence="1" type="synonym">casA</name>
    <name evidence="2" type="ORF">BLLFYP82_00713</name>
    <name evidence="1" type="ORF">RS890_03455</name>
</gene>
<dbReference type="EMBL" id="JAWLRA010000007">
    <property type="protein sequence ID" value="MDW3126178.1"/>
    <property type="molecule type" value="Genomic_DNA"/>
</dbReference>
<dbReference type="NCBIfam" id="TIGR02547">
    <property type="entry name" value="casA_cse1"/>
    <property type="match status" value="1"/>
</dbReference>
<protein>
    <submittedName>
        <fullName evidence="2">CRISPR-associated protein CasA/Cse1</fullName>
    </submittedName>
    <submittedName>
        <fullName evidence="1">Type I-E CRISPR-associated protein Cse1/CasA</fullName>
    </submittedName>
</protein>
<dbReference type="Pfam" id="PF09481">
    <property type="entry name" value="CRISPR_Cse1"/>
    <property type="match status" value="1"/>
</dbReference>
<proteinExistence type="predicted"/>
<reference evidence="1" key="2">
    <citation type="submission" date="2023-10" db="EMBL/GenBank/DDBJ databases">
        <title>Rapid discrimination of Bifidobacterium longum Subspecies based on MALDI-TOF MS and Machine Learning.</title>
        <authorList>
            <person name="Chen J."/>
        </authorList>
    </citation>
    <scope>NUCLEOTIDE SEQUENCE</scope>
    <source>
        <strain evidence="1">YGMCC0039</strain>
    </source>
</reference>
<name>A0A6N2RQ73_BIFLN</name>
<dbReference type="CDD" id="cd09729">
    <property type="entry name" value="Cse1_I-E"/>
    <property type="match status" value="1"/>
</dbReference>
<dbReference type="InterPro" id="IPR013381">
    <property type="entry name" value="CRISPR-assoc_prot_Cse1"/>
</dbReference>
<dbReference type="EMBL" id="CACRSV010000009">
    <property type="protein sequence ID" value="VYS81710.1"/>
    <property type="molecule type" value="Genomic_DNA"/>
</dbReference>